<dbReference type="AlphaFoldDB" id="A0A6I8QQP0"/>
<evidence type="ECO:0000313" key="1">
    <source>
        <dbReference type="Ensembl" id="ENSXETP00000071936"/>
    </source>
</evidence>
<dbReference type="Ensembl" id="ENSXETT00000076645">
    <property type="protein sequence ID" value="ENSXETP00000071936"/>
    <property type="gene ID" value="ENSXETG00000039057"/>
</dbReference>
<reference evidence="1" key="2">
    <citation type="submission" date="2020-05" db="UniProtKB">
        <authorList>
            <consortium name="Ensembl"/>
        </authorList>
    </citation>
    <scope>IDENTIFICATION</scope>
</reference>
<organism evidence="1">
    <name type="scientific">Xenopus tropicalis</name>
    <name type="common">Western clawed frog</name>
    <name type="synonym">Silurana tropicalis</name>
    <dbReference type="NCBI Taxonomy" id="8364"/>
    <lineage>
        <taxon>Eukaryota</taxon>
        <taxon>Metazoa</taxon>
        <taxon>Chordata</taxon>
        <taxon>Craniata</taxon>
        <taxon>Vertebrata</taxon>
        <taxon>Euteleostomi</taxon>
        <taxon>Amphibia</taxon>
        <taxon>Batrachia</taxon>
        <taxon>Anura</taxon>
        <taxon>Pipoidea</taxon>
        <taxon>Pipidae</taxon>
        <taxon>Xenopodinae</taxon>
        <taxon>Xenopus</taxon>
        <taxon>Silurana</taxon>
    </lineage>
</organism>
<sequence>FTNAYKVLANCICGQQMPRNVKLFSLVRISELEMASYHYFLGRCLNLEYAARKCMYTKPYPFCTSYSTI</sequence>
<name>A0A6I8QQP0_XENTR</name>
<proteinExistence type="predicted"/>
<accession>A0A6I8QQP0</accession>
<dbReference type="InParanoid" id="A0A6I8QQP0"/>
<reference evidence="1" key="1">
    <citation type="journal article" date="2010" name="Science">
        <title>The genome of the Western clawed frog Xenopus tropicalis.</title>
        <authorList>
            <person name="Hellsten U."/>
            <person name="Harland R.M."/>
            <person name="Gilchrist M.J."/>
            <person name="Hendrix D."/>
            <person name="Jurka J."/>
            <person name="Kapitonov V."/>
            <person name="Ovcharenko I."/>
            <person name="Putnam N.H."/>
            <person name="Shu S."/>
            <person name="Taher L."/>
            <person name="Blitz I.L."/>
            <person name="Blumberg B."/>
            <person name="Dichmann D.S."/>
            <person name="Dubchak I."/>
            <person name="Amaya E."/>
            <person name="Detter J.C."/>
            <person name="Fletcher R."/>
            <person name="Gerhard D.S."/>
            <person name="Goodstein D."/>
            <person name="Graves T."/>
            <person name="Grigoriev I.V."/>
            <person name="Grimwood J."/>
            <person name="Kawashima T."/>
            <person name="Lindquist E."/>
            <person name="Lucas S.M."/>
            <person name="Mead P.E."/>
            <person name="Mitros T."/>
            <person name="Ogino H."/>
            <person name="Ohta Y."/>
            <person name="Poliakov A.V."/>
            <person name="Pollet N."/>
            <person name="Robert J."/>
            <person name="Salamov A."/>
            <person name="Sater A.K."/>
            <person name="Schmutz J."/>
            <person name="Terry A."/>
            <person name="Vize P.D."/>
            <person name="Warren W.C."/>
            <person name="Wells D."/>
            <person name="Wills A."/>
            <person name="Wilson R.K."/>
            <person name="Zimmerman L.B."/>
            <person name="Zorn A.M."/>
            <person name="Grainger R."/>
            <person name="Grammer T."/>
            <person name="Khokha M.K."/>
            <person name="Richardson P.M."/>
            <person name="Rokhsar D.S."/>
        </authorList>
    </citation>
    <scope>NUCLEOTIDE SEQUENCE [LARGE SCALE GENOMIC DNA]</scope>
    <source>
        <strain evidence="1">Nigerian</strain>
    </source>
</reference>
<protein>
    <submittedName>
        <fullName evidence="1">Uncharacterized protein</fullName>
    </submittedName>
</protein>